<evidence type="ECO:0000313" key="7">
    <source>
        <dbReference type="EMBL" id="GAA2634500.1"/>
    </source>
</evidence>
<keyword evidence="4" id="KW-0804">Transcription</keyword>
<sequence length="197" mass="21385">MPARGDHDARRRDVSEAVWRVLAARGFGGLTLRAVAAEMNASTGLLTHYFPSKKALIAYALDVADERTATRPQELPPKPGMDGLRTALTNVLPLTPEAAAMNRVWVSSWDGSLADPELGTRERNRYEGWRARLRPHVVAAIDNGDLPPETDVDELVATVAAFTHGIVVQALFDPGRFPAARQKALLDGLLHALQAGH</sequence>
<reference evidence="7 8" key="1">
    <citation type="journal article" date="2019" name="Int. J. Syst. Evol. Microbiol.">
        <title>The Global Catalogue of Microorganisms (GCM) 10K type strain sequencing project: providing services to taxonomists for standard genome sequencing and annotation.</title>
        <authorList>
            <consortium name="The Broad Institute Genomics Platform"/>
            <consortium name="The Broad Institute Genome Sequencing Center for Infectious Disease"/>
            <person name="Wu L."/>
            <person name="Ma J."/>
        </authorList>
    </citation>
    <scope>NUCLEOTIDE SEQUENCE [LARGE SCALE GENOMIC DNA]</scope>
    <source>
        <strain evidence="7 8">JCM 6833</strain>
    </source>
</reference>
<dbReference type="InterPro" id="IPR023772">
    <property type="entry name" value="DNA-bd_HTH_TetR-type_CS"/>
</dbReference>
<dbReference type="EMBL" id="BAAATD010000018">
    <property type="protein sequence ID" value="GAA2634500.1"/>
    <property type="molecule type" value="Genomic_DNA"/>
</dbReference>
<dbReference type="Proteomes" id="UP001501509">
    <property type="component" value="Unassembled WGS sequence"/>
</dbReference>
<evidence type="ECO:0000256" key="4">
    <source>
        <dbReference type="ARBA" id="ARBA00023163"/>
    </source>
</evidence>
<evidence type="ECO:0000256" key="1">
    <source>
        <dbReference type="ARBA" id="ARBA00022491"/>
    </source>
</evidence>
<evidence type="ECO:0000256" key="2">
    <source>
        <dbReference type="ARBA" id="ARBA00023015"/>
    </source>
</evidence>
<dbReference type="InterPro" id="IPR001647">
    <property type="entry name" value="HTH_TetR"/>
</dbReference>
<proteinExistence type="predicted"/>
<dbReference type="InterPro" id="IPR039538">
    <property type="entry name" value="BetI_C"/>
</dbReference>
<dbReference type="PROSITE" id="PS01081">
    <property type="entry name" value="HTH_TETR_1"/>
    <property type="match status" value="1"/>
</dbReference>
<dbReference type="PROSITE" id="PS50977">
    <property type="entry name" value="HTH_TETR_2"/>
    <property type="match status" value="1"/>
</dbReference>
<dbReference type="Gene3D" id="1.10.357.10">
    <property type="entry name" value="Tetracycline Repressor, domain 2"/>
    <property type="match status" value="1"/>
</dbReference>
<dbReference type="SUPFAM" id="SSF46689">
    <property type="entry name" value="Homeodomain-like"/>
    <property type="match status" value="1"/>
</dbReference>
<dbReference type="RefSeq" id="WP_344548359.1">
    <property type="nucleotide sequence ID" value="NZ_BAAATD010000018.1"/>
</dbReference>
<comment type="caution">
    <text evidence="7">The sequence shown here is derived from an EMBL/GenBank/DDBJ whole genome shotgun (WGS) entry which is preliminary data.</text>
</comment>
<evidence type="ECO:0000256" key="5">
    <source>
        <dbReference type="PROSITE-ProRule" id="PRU00335"/>
    </source>
</evidence>
<dbReference type="Pfam" id="PF13977">
    <property type="entry name" value="TetR_C_6"/>
    <property type="match status" value="1"/>
</dbReference>
<feature type="DNA-binding region" description="H-T-H motif" evidence="5">
    <location>
        <begin position="31"/>
        <end position="50"/>
    </location>
</feature>
<evidence type="ECO:0000313" key="8">
    <source>
        <dbReference type="Proteomes" id="UP001501509"/>
    </source>
</evidence>
<keyword evidence="8" id="KW-1185">Reference proteome</keyword>
<dbReference type="InterPro" id="IPR036271">
    <property type="entry name" value="Tet_transcr_reg_TetR-rel_C_sf"/>
</dbReference>
<dbReference type="SUPFAM" id="SSF48498">
    <property type="entry name" value="Tetracyclin repressor-like, C-terminal domain"/>
    <property type="match status" value="1"/>
</dbReference>
<organism evidence="7 8">
    <name type="scientific">Actinomadura fulvescens</name>
    <dbReference type="NCBI Taxonomy" id="46160"/>
    <lineage>
        <taxon>Bacteria</taxon>
        <taxon>Bacillati</taxon>
        <taxon>Actinomycetota</taxon>
        <taxon>Actinomycetes</taxon>
        <taxon>Streptosporangiales</taxon>
        <taxon>Thermomonosporaceae</taxon>
        <taxon>Actinomadura</taxon>
    </lineage>
</organism>
<keyword evidence="2" id="KW-0805">Transcription regulation</keyword>
<protein>
    <submittedName>
        <fullName evidence="7">TetR/AcrR family transcriptional regulator</fullName>
    </submittedName>
</protein>
<dbReference type="Pfam" id="PF00440">
    <property type="entry name" value="TetR_N"/>
    <property type="match status" value="1"/>
</dbReference>
<keyword evidence="1" id="KW-0678">Repressor</keyword>
<dbReference type="InterPro" id="IPR050109">
    <property type="entry name" value="HTH-type_TetR-like_transc_reg"/>
</dbReference>
<dbReference type="PANTHER" id="PTHR30055:SF148">
    <property type="entry name" value="TETR-FAMILY TRANSCRIPTIONAL REGULATOR"/>
    <property type="match status" value="1"/>
</dbReference>
<dbReference type="InterPro" id="IPR009057">
    <property type="entry name" value="Homeodomain-like_sf"/>
</dbReference>
<gene>
    <name evidence="7" type="ORF">GCM10010411_86640</name>
</gene>
<name>A0ABN3QT11_9ACTN</name>
<evidence type="ECO:0000259" key="6">
    <source>
        <dbReference type="PROSITE" id="PS50977"/>
    </source>
</evidence>
<evidence type="ECO:0000256" key="3">
    <source>
        <dbReference type="ARBA" id="ARBA00023125"/>
    </source>
</evidence>
<dbReference type="PANTHER" id="PTHR30055">
    <property type="entry name" value="HTH-TYPE TRANSCRIPTIONAL REGULATOR RUTR"/>
    <property type="match status" value="1"/>
</dbReference>
<feature type="domain" description="HTH tetR-type" evidence="6">
    <location>
        <begin position="8"/>
        <end position="68"/>
    </location>
</feature>
<accession>A0ABN3QT11</accession>
<keyword evidence="3 5" id="KW-0238">DNA-binding</keyword>